<name>A0A8D8JQE9_CULPI</name>
<feature type="transmembrane region" description="Helical" evidence="1">
    <location>
        <begin position="264"/>
        <end position="287"/>
    </location>
</feature>
<feature type="transmembrane region" description="Helical" evidence="1">
    <location>
        <begin position="86"/>
        <end position="105"/>
    </location>
</feature>
<feature type="transmembrane region" description="Helical" evidence="1">
    <location>
        <begin position="240"/>
        <end position="258"/>
    </location>
</feature>
<feature type="transmembrane region" description="Helical" evidence="1">
    <location>
        <begin position="126"/>
        <end position="144"/>
    </location>
</feature>
<evidence type="ECO:0000313" key="2">
    <source>
        <dbReference type="EMBL" id="CAG6574397.1"/>
    </source>
</evidence>
<feature type="transmembrane region" description="Helical" evidence="1">
    <location>
        <begin position="294"/>
        <end position="315"/>
    </location>
</feature>
<organism evidence="2">
    <name type="scientific">Culex pipiens</name>
    <name type="common">House mosquito</name>
    <dbReference type="NCBI Taxonomy" id="7175"/>
    <lineage>
        <taxon>Eukaryota</taxon>
        <taxon>Metazoa</taxon>
        <taxon>Ecdysozoa</taxon>
        <taxon>Arthropoda</taxon>
        <taxon>Hexapoda</taxon>
        <taxon>Insecta</taxon>
        <taxon>Pterygota</taxon>
        <taxon>Neoptera</taxon>
        <taxon>Endopterygota</taxon>
        <taxon>Diptera</taxon>
        <taxon>Nematocera</taxon>
        <taxon>Culicoidea</taxon>
        <taxon>Culicidae</taxon>
        <taxon>Culicinae</taxon>
        <taxon>Culicini</taxon>
        <taxon>Culex</taxon>
        <taxon>Culex</taxon>
    </lineage>
</organism>
<feature type="transmembrane region" description="Helical" evidence="1">
    <location>
        <begin position="156"/>
        <end position="179"/>
    </location>
</feature>
<keyword evidence="1" id="KW-1133">Transmembrane helix</keyword>
<feature type="transmembrane region" description="Helical" evidence="1">
    <location>
        <begin position="186"/>
        <end position="206"/>
    </location>
</feature>
<feature type="transmembrane region" description="Helical" evidence="1">
    <location>
        <begin position="60"/>
        <end position="80"/>
    </location>
</feature>
<dbReference type="EMBL" id="HBUE01186204">
    <property type="protein sequence ID" value="CAG6522766.1"/>
    <property type="molecule type" value="Transcribed_RNA"/>
</dbReference>
<dbReference type="AlphaFoldDB" id="A0A8D8JQE9"/>
<dbReference type="EMBL" id="HBUE01093048">
    <property type="protein sequence ID" value="CAG6482261.1"/>
    <property type="molecule type" value="Transcribed_RNA"/>
</dbReference>
<protein>
    <submittedName>
        <fullName evidence="2">(northern house mosquito) hypothetical protein</fullName>
    </submittedName>
</protein>
<feature type="transmembrane region" description="Helical" evidence="1">
    <location>
        <begin position="321"/>
        <end position="339"/>
    </location>
</feature>
<keyword evidence="1" id="KW-0472">Membrane</keyword>
<dbReference type="EMBL" id="HBUE01291935">
    <property type="protein sequence ID" value="CAG6574397.1"/>
    <property type="molecule type" value="Transcribed_RNA"/>
</dbReference>
<proteinExistence type="predicted"/>
<keyword evidence="1" id="KW-0812">Transmembrane</keyword>
<reference evidence="2" key="1">
    <citation type="submission" date="2021-05" db="EMBL/GenBank/DDBJ databases">
        <authorList>
            <person name="Alioto T."/>
            <person name="Alioto T."/>
            <person name="Gomez Garrido J."/>
        </authorList>
    </citation>
    <scope>NUCLEOTIDE SEQUENCE</scope>
</reference>
<evidence type="ECO:0000256" key="1">
    <source>
        <dbReference type="SAM" id="Phobius"/>
    </source>
</evidence>
<accession>A0A8D8JQE9</accession>
<sequence length="341" mass="36014">MTVVVVGRIVHAGDERGLMMEERCRAIKPFLIVGRAASRVDRLPVVPSHHVPRDVTHLRLLVLLLLLLDLAVVRAVPLGVRLRVRTAQLLVVRLVLGVVTVRVVITGCGGRSTVLLRTVRRRARRSVLAAARITRIFAIVWLATSARTIPLRPVATSGAVVLVLVASIVPIAPFVPVAVAIVLSSLFAVAIATSLAILLLPVTAVIFTTAFFPLAVVLLAGYVPLAAVPVLVVARRSLRLVLGAVGFVARVPVVLAAVSVAIAAFAIVPITISISVIITTITIPISLPATSSLLATFLFLLATALPIPMTITSLALPPSSLAIAIVRIFRIVAIARAFALR</sequence>
<feature type="transmembrane region" description="Helical" evidence="1">
    <location>
        <begin position="212"/>
        <end position="233"/>
    </location>
</feature>